<proteinExistence type="predicted"/>
<evidence type="ECO:0000259" key="1">
    <source>
        <dbReference type="PROSITE" id="PS51736"/>
    </source>
</evidence>
<feature type="domain" description="Recombinase" evidence="2">
    <location>
        <begin position="166"/>
        <end position="271"/>
    </location>
</feature>
<keyword evidence="4" id="KW-1185">Reference proteome</keyword>
<name>A0ABU1IVE5_9BACL</name>
<dbReference type="PROSITE" id="PS51736">
    <property type="entry name" value="RECOMBINASES_3"/>
    <property type="match status" value="1"/>
</dbReference>
<gene>
    <name evidence="3" type="ORF">JOC58_001078</name>
</gene>
<evidence type="ECO:0000313" key="3">
    <source>
        <dbReference type="EMBL" id="MDR6243193.1"/>
    </source>
</evidence>
<dbReference type="EMBL" id="JAVDQH010000003">
    <property type="protein sequence ID" value="MDR6243193.1"/>
    <property type="molecule type" value="Genomic_DNA"/>
</dbReference>
<dbReference type="InterPro" id="IPR006119">
    <property type="entry name" value="Resolv_N"/>
</dbReference>
<dbReference type="Pfam" id="PF13408">
    <property type="entry name" value="Zn_ribbon_recom"/>
    <property type="match status" value="1"/>
</dbReference>
<dbReference type="PANTHER" id="PTHR30461">
    <property type="entry name" value="DNA-INVERTASE FROM LAMBDOID PROPHAGE"/>
    <property type="match status" value="1"/>
</dbReference>
<evidence type="ECO:0000313" key="4">
    <source>
        <dbReference type="Proteomes" id="UP001185028"/>
    </source>
</evidence>
<dbReference type="PROSITE" id="PS51737">
    <property type="entry name" value="RECOMBINASE_DNA_BIND"/>
    <property type="match status" value="1"/>
</dbReference>
<dbReference type="InterPro" id="IPR050639">
    <property type="entry name" value="SSR_resolvase"/>
</dbReference>
<dbReference type="InterPro" id="IPR025827">
    <property type="entry name" value="Zn_ribbon_recom_dom"/>
</dbReference>
<dbReference type="InterPro" id="IPR036162">
    <property type="entry name" value="Resolvase-like_N_sf"/>
</dbReference>
<dbReference type="Proteomes" id="UP001185028">
    <property type="component" value="Unassembled WGS sequence"/>
</dbReference>
<dbReference type="RefSeq" id="WP_188775309.1">
    <property type="nucleotide sequence ID" value="NZ_BMMB01000004.1"/>
</dbReference>
<accession>A0ABU1IVE5</accession>
<dbReference type="Gene3D" id="3.40.50.1390">
    <property type="entry name" value="Resolvase, N-terminal catalytic domain"/>
    <property type="match status" value="1"/>
</dbReference>
<dbReference type="Pfam" id="PF00239">
    <property type="entry name" value="Resolvase"/>
    <property type="match status" value="1"/>
</dbReference>
<dbReference type="CDD" id="cd00338">
    <property type="entry name" value="Ser_Recombinase"/>
    <property type="match status" value="1"/>
</dbReference>
<comment type="caution">
    <text evidence="3">The sequence shown here is derived from an EMBL/GenBank/DDBJ whole genome shotgun (WGS) entry which is preliminary data.</text>
</comment>
<organism evidence="3 4">
    <name type="scientific">Paenibacillus hunanensis</name>
    <dbReference type="NCBI Taxonomy" id="539262"/>
    <lineage>
        <taxon>Bacteria</taxon>
        <taxon>Bacillati</taxon>
        <taxon>Bacillota</taxon>
        <taxon>Bacilli</taxon>
        <taxon>Bacillales</taxon>
        <taxon>Paenibacillaceae</taxon>
        <taxon>Paenibacillus</taxon>
    </lineage>
</organism>
<feature type="domain" description="Resolvase/invertase-type recombinase catalytic" evidence="1">
    <location>
        <begin position="6"/>
        <end position="158"/>
    </location>
</feature>
<dbReference type="SMART" id="SM00857">
    <property type="entry name" value="Resolvase"/>
    <property type="match status" value="1"/>
</dbReference>
<dbReference type="InterPro" id="IPR038109">
    <property type="entry name" value="DNA_bind_recomb_sf"/>
</dbReference>
<dbReference type="Pfam" id="PF07508">
    <property type="entry name" value="Recombinase"/>
    <property type="match status" value="1"/>
</dbReference>
<dbReference type="PANTHER" id="PTHR30461:SF23">
    <property type="entry name" value="DNA RECOMBINASE-RELATED"/>
    <property type="match status" value="1"/>
</dbReference>
<dbReference type="SUPFAM" id="SSF53041">
    <property type="entry name" value="Resolvase-like"/>
    <property type="match status" value="1"/>
</dbReference>
<protein>
    <submittedName>
        <fullName evidence="3">DNA invertase Pin-like site-specific DNA recombinase</fullName>
    </submittedName>
</protein>
<evidence type="ECO:0000259" key="2">
    <source>
        <dbReference type="PROSITE" id="PS51737"/>
    </source>
</evidence>
<dbReference type="InterPro" id="IPR011109">
    <property type="entry name" value="DNA_bind_recombinase_dom"/>
</dbReference>
<dbReference type="Gene3D" id="3.90.1750.20">
    <property type="entry name" value="Putative Large Serine Recombinase, Chain B, Domain 2"/>
    <property type="match status" value="1"/>
</dbReference>
<sequence>MNEEIEAIGYIRQSEERNDKVDISEQTQLKKIQEFCAYNGFKLVAVYKDIDYSGFSLPYTKRPGMMSALDHINTPNSRVKKFVVYHLSRVTRLKQDFSKIHNIIRSFGVDLCSASESLDFDSPAGRLVAGVLVDFNEYYSDNLRQVTMQNKKTNAENGRWNGGPPPYGLKKEGDHFVVDEPAASIIREIFTLALDGKGPFIIANWLNDKGFKMASGVEWSVRRVRYVLSNSTYAAMQHWEGEHYPLKDCDRLIEWSDFQFIQNMRFAKGTVWKGQHDRQLLSSILRCPLCGSKMHARRVSHGLETRRYICSRKNTTGKCACPSFDLQSLDQAVLKLLTDKAKQHFSPHQVMSALTDKEDSENNSKSSSLAKLQQEYQILDAAKQKVFDDYYLNSKLNEEQFSALMNRYENRQKEIYELLEKVPLPTKKAYGDYDDVLETLADDALSSLPADKQRVSVELLIQKIIPGSPTEVHFKWGDIQEIPVQYTKRKGSTYFY</sequence>
<reference evidence="3 4" key="1">
    <citation type="submission" date="2023-07" db="EMBL/GenBank/DDBJ databases">
        <title>Genomic Encyclopedia of Type Strains, Phase IV (KMG-IV): sequencing the most valuable type-strain genomes for metagenomic binning, comparative biology and taxonomic classification.</title>
        <authorList>
            <person name="Goeker M."/>
        </authorList>
    </citation>
    <scope>NUCLEOTIDE SEQUENCE [LARGE SCALE GENOMIC DNA]</scope>
    <source>
        <strain evidence="3 4">DSM 22170</strain>
    </source>
</reference>